<reference evidence="7" key="1">
    <citation type="submission" date="2023-03" db="EMBL/GenBank/DDBJ databases">
        <title>Massive genome expansion in bonnet fungi (Mycena s.s.) driven by repeated elements and novel gene families across ecological guilds.</title>
        <authorList>
            <consortium name="Lawrence Berkeley National Laboratory"/>
            <person name="Harder C.B."/>
            <person name="Miyauchi S."/>
            <person name="Viragh M."/>
            <person name="Kuo A."/>
            <person name="Thoen E."/>
            <person name="Andreopoulos B."/>
            <person name="Lu D."/>
            <person name="Skrede I."/>
            <person name="Drula E."/>
            <person name="Henrissat B."/>
            <person name="Morin E."/>
            <person name="Kohler A."/>
            <person name="Barry K."/>
            <person name="LaButti K."/>
            <person name="Morin E."/>
            <person name="Salamov A."/>
            <person name="Lipzen A."/>
            <person name="Mereny Z."/>
            <person name="Hegedus B."/>
            <person name="Baldrian P."/>
            <person name="Stursova M."/>
            <person name="Weitz H."/>
            <person name="Taylor A."/>
            <person name="Grigoriev I.V."/>
            <person name="Nagy L.G."/>
            <person name="Martin F."/>
            <person name="Kauserud H."/>
        </authorList>
    </citation>
    <scope>NUCLEOTIDE SEQUENCE</scope>
    <source>
        <strain evidence="7">CBHHK182m</strain>
    </source>
</reference>
<dbReference type="Gene3D" id="3.30.40.10">
    <property type="entry name" value="Zinc/RING finger domain, C3HC4 (zinc finger)"/>
    <property type="match status" value="1"/>
</dbReference>
<accession>A0AAD7HKS7</accession>
<evidence type="ECO:0000256" key="5">
    <source>
        <dbReference type="SAM" id="MobiDB-lite"/>
    </source>
</evidence>
<dbReference type="PROSITE" id="PS50089">
    <property type="entry name" value="ZF_RING_2"/>
    <property type="match status" value="1"/>
</dbReference>
<dbReference type="InterPro" id="IPR018957">
    <property type="entry name" value="Znf_C3HC4_RING-type"/>
</dbReference>
<keyword evidence="3" id="KW-0862">Zinc</keyword>
<keyword evidence="2 4" id="KW-0863">Zinc-finger</keyword>
<feature type="region of interest" description="Disordered" evidence="5">
    <location>
        <begin position="27"/>
        <end position="69"/>
    </location>
</feature>
<sequence>MSPDKGSRDNPLLVDASPVRQGRIIPALAPARGSRNNPMLVEDSPSRIRNDGDPQTLQLRSGSSTASRAIHSRRVARMLSMMGGGTWPIDHNMPINRALIIGGPPSAILQEGAPSLRGAELRDARREAQLLNCRPIAESAVPFVPQPRVRRWVPPFLAGEREPRVRALKHEDLWREGLGPEDMAAKEEHHKCGICKGVKSHPVSYVCGHSHCFVCSRLWLEKKWTCPECVTPMYIPPFRQYGEEAHLASAYPGWDRSRVDYNWDSLIFPQRFYSTELLNEKNLGGGISISALLAETLLCFTPPISVHTITQDEVNAATGILGYDGYGSGSLQNTIITKHQAPVPLSRFALSLPPVLPPSNPTDGRAGRRRGGNFDITVDVDEGEAAADLGIYYSADGRRRTEEMLNITHKKRRLEPQQLDDTYTEWIPVPEDDMESANDNAELDLLDAVVSNPEAPEQRGKKRKSYASSDNPMSLWRPLKALFLNEILRHAGLADEIHNPKCADCHARYDSVGNVRLFKCQESPACYKGRSVDSGVFESPANVLDAQEWTGDFWTDRTLTEIGLVYQMGHGGLPCICPSEKTYKMTVIKAPVLHQLNIRYCACSRAEGADSLRQLLRNGWYPATVTDPATCATFKSLETYRLYNVGTGTCDEHYGGNRVDLAAGSIQAVSANGTRMGLPGGEASVKCWTCPYDQRNLPPDWRDVAPGYRFLYMLLLAVDANFKLKNRMRPNEIDDPSLGPGWGYWVEPQRYKKHLRKYVAEKDASTCIAFAALLQKDTRLMTGLRASGVGGCVCARHEVVRPNGIGDLQKGERYANMDYIIMSALIGFNLMLLTISYDIACQWKKKLPERMGRLPKKLQLSLKEFTFQCALPVWHAGSHNEDCKNDNSLSFKRGVGTSSDGEGVERTWAVLNPVSYHTRDAGQGQRVDVLEDKIDNHNFLKNIGQGDALQRKLIVAIAERARQVAEFRVVSSAVSQEVRREWKQQIADWEEDPSKPNPYTLNRKDCPSEAEVRLALRKEEEEAAAAGAAPLHGTSATAFLTAGIQIEDAQRRIIPNLGDRALVTADRKNKIQEWRHMLLVKINKFRSSQRVYMPGATTVIEAAEAARDEDLAPLKAEKIQLFMPCDMPTTDTLRGCVRGLLDMESKLRVAQCDNTLVLVRARLHAKGHLIYFRNANVAGQNKSTKAATLIGQVGERVDAAAKKYSQGRASLTKLKGADYMPQFRKLQKTDLQLDGDARESDAAARKKLAMIGLGRGARARRNAPGTSKRVMSWIWMAPGALDDAEERLHDSVRVEWARAHARKIRWEEEVLLLREEMRRVLRYLGWQADWWRQHATGRSGLEEGTAAGLRAYAVKQAAWHVALAKFFEEMWKMLVLQAAQHLVAWEGATALEGADLDEFFSQHSGGPVVSA</sequence>
<name>A0AAD7HKS7_9AGAR</name>
<gene>
    <name evidence="7" type="ORF">B0H16DRAFT_1737899</name>
</gene>
<dbReference type="InterPro" id="IPR040521">
    <property type="entry name" value="KDZ"/>
</dbReference>
<protein>
    <recommendedName>
        <fullName evidence="6">RING-type domain-containing protein</fullName>
    </recommendedName>
</protein>
<dbReference type="Proteomes" id="UP001215598">
    <property type="component" value="Unassembled WGS sequence"/>
</dbReference>
<dbReference type="InterPro" id="IPR041457">
    <property type="entry name" value="CxC2_KDZ-assoc"/>
</dbReference>
<feature type="compositionally biased region" description="Polar residues" evidence="5">
    <location>
        <begin position="53"/>
        <end position="67"/>
    </location>
</feature>
<dbReference type="CDD" id="cd16449">
    <property type="entry name" value="RING-HC"/>
    <property type="match status" value="1"/>
</dbReference>
<dbReference type="InterPro" id="IPR013083">
    <property type="entry name" value="Znf_RING/FYVE/PHD"/>
</dbReference>
<evidence type="ECO:0000256" key="4">
    <source>
        <dbReference type="PROSITE-ProRule" id="PRU00175"/>
    </source>
</evidence>
<proteinExistence type="predicted"/>
<dbReference type="GO" id="GO:0008270">
    <property type="term" value="F:zinc ion binding"/>
    <property type="evidence" value="ECO:0007669"/>
    <property type="project" value="UniProtKB-KW"/>
</dbReference>
<dbReference type="PANTHER" id="PTHR33096">
    <property type="entry name" value="CXC2 DOMAIN-CONTAINING PROTEIN"/>
    <property type="match status" value="1"/>
</dbReference>
<evidence type="ECO:0000256" key="2">
    <source>
        <dbReference type="ARBA" id="ARBA00022771"/>
    </source>
</evidence>
<dbReference type="Pfam" id="PF18803">
    <property type="entry name" value="CxC2"/>
    <property type="match status" value="1"/>
</dbReference>
<dbReference type="Pfam" id="PF18758">
    <property type="entry name" value="KDZ"/>
    <property type="match status" value="1"/>
</dbReference>
<feature type="domain" description="RING-type" evidence="6">
    <location>
        <begin position="192"/>
        <end position="229"/>
    </location>
</feature>
<feature type="region of interest" description="Disordered" evidence="5">
    <location>
        <begin position="451"/>
        <end position="471"/>
    </location>
</feature>
<evidence type="ECO:0000256" key="1">
    <source>
        <dbReference type="ARBA" id="ARBA00022723"/>
    </source>
</evidence>
<dbReference type="SUPFAM" id="SSF57850">
    <property type="entry name" value="RING/U-box"/>
    <property type="match status" value="1"/>
</dbReference>
<evidence type="ECO:0000259" key="6">
    <source>
        <dbReference type="PROSITE" id="PS50089"/>
    </source>
</evidence>
<evidence type="ECO:0000313" key="8">
    <source>
        <dbReference type="Proteomes" id="UP001215598"/>
    </source>
</evidence>
<evidence type="ECO:0000313" key="7">
    <source>
        <dbReference type="EMBL" id="KAJ7722085.1"/>
    </source>
</evidence>
<dbReference type="InterPro" id="IPR001841">
    <property type="entry name" value="Znf_RING"/>
</dbReference>
<dbReference type="PANTHER" id="PTHR33096:SF1">
    <property type="entry name" value="CXC1-LIKE CYSTEINE CLUSTER ASSOCIATED WITH KDZ TRANSPOSASES DOMAIN-CONTAINING PROTEIN"/>
    <property type="match status" value="1"/>
</dbReference>
<dbReference type="EMBL" id="JARKIB010000223">
    <property type="protein sequence ID" value="KAJ7722085.1"/>
    <property type="molecule type" value="Genomic_DNA"/>
</dbReference>
<keyword evidence="8" id="KW-1185">Reference proteome</keyword>
<keyword evidence="1" id="KW-0479">Metal-binding</keyword>
<evidence type="ECO:0000256" key="3">
    <source>
        <dbReference type="ARBA" id="ARBA00022833"/>
    </source>
</evidence>
<organism evidence="7 8">
    <name type="scientific">Mycena metata</name>
    <dbReference type="NCBI Taxonomy" id="1033252"/>
    <lineage>
        <taxon>Eukaryota</taxon>
        <taxon>Fungi</taxon>
        <taxon>Dikarya</taxon>
        <taxon>Basidiomycota</taxon>
        <taxon>Agaricomycotina</taxon>
        <taxon>Agaricomycetes</taxon>
        <taxon>Agaricomycetidae</taxon>
        <taxon>Agaricales</taxon>
        <taxon>Marasmiineae</taxon>
        <taxon>Mycenaceae</taxon>
        <taxon>Mycena</taxon>
    </lineage>
</organism>
<comment type="caution">
    <text evidence="7">The sequence shown here is derived from an EMBL/GenBank/DDBJ whole genome shotgun (WGS) entry which is preliminary data.</text>
</comment>
<dbReference type="Pfam" id="PF00097">
    <property type="entry name" value="zf-C3HC4"/>
    <property type="match status" value="1"/>
</dbReference>